<proteinExistence type="predicted"/>
<accession>A0A9N7Z7U4</accession>
<keyword evidence="3" id="KW-1185">Reference proteome</keyword>
<gene>
    <name evidence="2" type="ORF">PLEPLA_LOCUS42206</name>
</gene>
<sequence>MGPGGKGDKNSTEPDTLGTPPLPPPTATAAATAALLYYSFQSQSTAGCELSHPLVHQPAIWFRLLLHVVKPWATIASKKPRTGSLGYTGAKTRSLRFAPTFSLSPAPWTLASHAGDSQPKSRWAQGERSACPLGLTPSLGSQNPPVTLRRDRTTRPRGQALTFNRGFALPPPHSTVGERLFPGSRTVTVAYGSVTFVSGFENIAAARSVLSARSLAKHRSAPLIGRGRVT</sequence>
<evidence type="ECO:0000313" key="3">
    <source>
        <dbReference type="Proteomes" id="UP001153269"/>
    </source>
</evidence>
<protein>
    <submittedName>
        <fullName evidence="2">Uncharacterized protein</fullName>
    </submittedName>
</protein>
<evidence type="ECO:0000313" key="2">
    <source>
        <dbReference type="EMBL" id="CAB1454440.1"/>
    </source>
</evidence>
<organism evidence="2 3">
    <name type="scientific">Pleuronectes platessa</name>
    <name type="common">European plaice</name>
    <dbReference type="NCBI Taxonomy" id="8262"/>
    <lineage>
        <taxon>Eukaryota</taxon>
        <taxon>Metazoa</taxon>
        <taxon>Chordata</taxon>
        <taxon>Craniata</taxon>
        <taxon>Vertebrata</taxon>
        <taxon>Euteleostomi</taxon>
        <taxon>Actinopterygii</taxon>
        <taxon>Neopterygii</taxon>
        <taxon>Teleostei</taxon>
        <taxon>Neoteleostei</taxon>
        <taxon>Acanthomorphata</taxon>
        <taxon>Carangaria</taxon>
        <taxon>Pleuronectiformes</taxon>
        <taxon>Pleuronectoidei</taxon>
        <taxon>Pleuronectidae</taxon>
        <taxon>Pleuronectes</taxon>
    </lineage>
</organism>
<comment type="caution">
    <text evidence="2">The sequence shown here is derived from an EMBL/GenBank/DDBJ whole genome shotgun (WGS) entry which is preliminary data.</text>
</comment>
<evidence type="ECO:0000256" key="1">
    <source>
        <dbReference type="SAM" id="MobiDB-lite"/>
    </source>
</evidence>
<feature type="compositionally biased region" description="Basic and acidic residues" evidence="1">
    <location>
        <begin position="1"/>
        <end position="12"/>
    </location>
</feature>
<feature type="region of interest" description="Disordered" evidence="1">
    <location>
        <begin position="1"/>
        <end position="25"/>
    </location>
</feature>
<dbReference type="EMBL" id="CADEAL010004214">
    <property type="protein sequence ID" value="CAB1454440.1"/>
    <property type="molecule type" value="Genomic_DNA"/>
</dbReference>
<reference evidence="2" key="1">
    <citation type="submission" date="2020-03" db="EMBL/GenBank/DDBJ databases">
        <authorList>
            <person name="Weist P."/>
        </authorList>
    </citation>
    <scope>NUCLEOTIDE SEQUENCE</scope>
</reference>
<dbReference type="AlphaFoldDB" id="A0A9N7Z7U4"/>
<dbReference type="Proteomes" id="UP001153269">
    <property type="component" value="Unassembled WGS sequence"/>
</dbReference>
<name>A0A9N7Z7U4_PLEPL</name>